<keyword evidence="11" id="KW-1185">Reference proteome</keyword>
<evidence type="ECO:0000313" key="10">
    <source>
        <dbReference type="EMBL" id="ORY87656.1"/>
    </source>
</evidence>
<keyword evidence="6" id="KW-0539">Nucleus</keyword>
<dbReference type="OrthoDB" id="10259600at2759"/>
<protein>
    <recommendedName>
        <fullName evidence="9">RRM domain-containing protein</fullName>
    </recommendedName>
</protein>
<evidence type="ECO:0000313" key="11">
    <source>
        <dbReference type="Proteomes" id="UP000193685"/>
    </source>
</evidence>
<evidence type="ECO:0000256" key="3">
    <source>
        <dbReference type="ARBA" id="ARBA00022728"/>
    </source>
</evidence>
<dbReference type="GeneID" id="63783664"/>
<dbReference type="EMBL" id="MCFI01000001">
    <property type="protein sequence ID" value="ORY87656.1"/>
    <property type="molecule type" value="Genomic_DNA"/>
</dbReference>
<dbReference type="PANTHER" id="PTHR14089">
    <property type="entry name" value="PRE-MRNA-SPLICING FACTOR RBM22"/>
    <property type="match status" value="1"/>
</dbReference>
<comment type="subcellular location">
    <subcellularLocation>
        <location evidence="1">Nucleus</location>
    </subcellularLocation>
</comment>
<feature type="non-terminal residue" evidence="10">
    <location>
        <position position="271"/>
    </location>
</feature>
<dbReference type="GO" id="GO:0006397">
    <property type="term" value="P:mRNA processing"/>
    <property type="evidence" value="ECO:0007669"/>
    <property type="project" value="UniProtKB-KW"/>
</dbReference>
<dbReference type="OMA" id="CPLRVQW"/>
<dbReference type="SMART" id="SM00360">
    <property type="entry name" value="RRM"/>
    <property type="match status" value="1"/>
</dbReference>
<organism evidence="10 11">
    <name type="scientific">Protomyces lactucae-debilis</name>
    <dbReference type="NCBI Taxonomy" id="2754530"/>
    <lineage>
        <taxon>Eukaryota</taxon>
        <taxon>Fungi</taxon>
        <taxon>Dikarya</taxon>
        <taxon>Ascomycota</taxon>
        <taxon>Taphrinomycotina</taxon>
        <taxon>Taphrinomycetes</taxon>
        <taxon>Taphrinales</taxon>
        <taxon>Protomycetaceae</taxon>
        <taxon>Protomyces</taxon>
    </lineage>
</organism>
<dbReference type="PANTHER" id="PTHR14089:SF6">
    <property type="entry name" value="PRE-MRNA-SPLICING FACTOR RBM22"/>
    <property type="match status" value="1"/>
</dbReference>
<dbReference type="FunFam" id="3.30.70.330:FF:000396">
    <property type="entry name" value="Putative Pre-mRNA-splicing factor slt11"/>
    <property type="match status" value="1"/>
</dbReference>
<dbReference type="Proteomes" id="UP000193685">
    <property type="component" value="Unassembled WGS sequence"/>
</dbReference>
<evidence type="ECO:0000256" key="2">
    <source>
        <dbReference type="ARBA" id="ARBA00022664"/>
    </source>
</evidence>
<keyword evidence="5" id="KW-0508">mRNA splicing</keyword>
<dbReference type="PROSITE" id="PS50102">
    <property type="entry name" value="RRM"/>
    <property type="match status" value="1"/>
</dbReference>
<sequence>KQDINRKGTEQSDFPSVCETCLGPNPYIRMLKQESGAECKICSRPFTVFRWTLQGQSKYQKTALCTSCCRIRNCCSLCMLDLQFGLPIQVRDAALKLVKQGPTTAVNREYHAQNEKALLSEENAGEVSKDYGKAESAARELLKKLARSEPYARKPTQAIESSASKSSKTDKSAQRSAGMSRPTVSDLLPPADRSITSLFLLGVEEDLPEYAIRQHFGKYGAIKSLVCSHRARCAFVNFTTRESAEAAALACAGDVLIKGCPLRVQWGKPRQ</sequence>
<accession>A0A1Y2FWU4</accession>
<dbReference type="Pfam" id="PF00076">
    <property type="entry name" value="RRM_1"/>
    <property type="match status" value="1"/>
</dbReference>
<dbReference type="GO" id="GO:0036002">
    <property type="term" value="F:pre-mRNA binding"/>
    <property type="evidence" value="ECO:0007669"/>
    <property type="project" value="TreeGrafter"/>
</dbReference>
<dbReference type="GO" id="GO:0008380">
    <property type="term" value="P:RNA splicing"/>
    <property type="evidence" value="ECO:0007669"/>
    <property type="project" value="UniProtKB-KW"/>
</dbReference>
<dbReference type="InterPro" id="IPR012677">
    <property type="entry name" value="Nucleotide-bd_a/b_plait_sf"/>
</dbReference>
<reference evidence="10 11" key="1">
    <citation type="submission" date="2016-07" db="EMBL/GenBank/DDBJ databases">
        <title>Pervasive Adenine N6-methylation of Active Genes in Fungi.</title>
        <authorList>
            <consortium name="DOE Joint Genome Institute"/>
            <person name="Mondo S.J."/>
            <person name="Dannebaum R.O."/>
            <person name="Kuo R.C."/>
            <person name="Labutti K."/>
            <person name="Haridas S."/>
            <person name="Kuo A."/>
            <person name="Salamov A."/>
            <person name="Ahrendt S.R."/>
            <person name="Lipzen A."/>
            <person name="Sullivan W."/>
            <person name="Andreopoulos W.B."/>
            <person name="Clum A."/>
            <person name="Lindquist E."/>
            <person name="Daum C."/>
            <person name="Ramamoorthy G.K."/>
            <person name="Gryganskyi A."/>
            <person name="Culley D."/>
            <person name="Magnuson J.K."/>
            <person name="James T.Y."/>
            <person name="O'Malley M.A."/>
            <person name="Stajich J.E."/>
            <person name="Spatafora J.W."/>
            <person name="Visel A."/>
            <person name="Grigoriev I.V."/>
        </authorList>
    </citation>
    <scope>NUCLEOTIDE SEQUENCE [LARGE SCALE GENOMIC DNA]</scope>
    <source>
        <strain evidence="10 11">12-1054</strain>
    </source>
</reference>
<name>A0A1Y2FWU4_PROLT</name>
<feature type="domain" description="RRM" evidence="9">
    <location>
        <begin position="196"/>
        <end position="269"/>
    </location>
</feature>
<feature type="non-terminal residue" evidence="10">
    <location>
        <position position="1"/>
    </location>
</feature>
<keyword evidence="4 7" id="KW-0694">RNA-binding</keyword>
<dbReference type="GO" id="GO:0071006">
    <property type="term" value="C:U2-type catalytic step 1 spliceosome"/>
    <property type="evidence" value="ECO:0007669"/>
    <property type="project" value="TreeGrafter"/>
</dbReference>
<evidence type="ECO:0000256" key="1">
    <source>
        <dbReference type="ARBA" id="ARBA00004123"/>
    </source>
</evidence>
<dbReference type="InterPro" id="IPR000504">
    <property type="entry name" value="RRM_dom"/>
</dbReference>
<evidence type="ECO:0000256" key="6">
    <source>
        <dbReference type="ARBA" id="ARBA00023242"/>
    </source>
</evidence>
<dbReference type="InterPro" id="IPR035979">
    <property type="entry name" value="RBD_domain_sf"/>
</dbReference>
<dbReference type="GO" id="GO:0000974">
    <property type="term" value="C:Prp19 complex"/>
    <property type="evidence" value="ECO:0007669"/>
    <property type="project" value="TreeGrafter"/>
</dbReference>
<dbReference type="SUPFAM" id="SSF54928">
    <property type="entry name" value="RNA-binding domain, RBD"/>
    <property type="match status" value="1"/>
</dbReference>
<evidence type="ECO:0000256" key="5">
    <source>
        <dbReference type="ARBA" id="ARBA00023187"/>
    </source>
</evidence>
<keyword evidence="3" id="KW-0747">Spliceosome</keyword>
<evidence type="ECO:0000259" key="9">
    <source>
        <dbReference type="PROSITE" id="PS50102"/>
    </source>
</evidence>
<dbReference type="Gene3D" id="3.30.70.330">
    <property type="match status" value="1"/>
</dbReference>
<dbReference type="GO" id="GO:0071007">
    <property type="term" value="C:U2-type catalytic step 2 spliceosome"/>
    <property type="evidence" value="ECO:0007669"/>
    <property type="project" value="TreeGrafter"/>
</dbReference>
<proteinExistence type="predicted"/>
<dbReference type="InterPro" id="IPR048995">
    <property type="entry name" value="STL11/RBM22-like_N"/>
</dbReference>
<comment type="caution">
    <text evidence="10">The sequence shown here is derived from an EMBL/GenBank/DDBJ whole genome shotgun (WGS) entry which is preliminary data.</text>
</comment>
<feature type="region of interest" description="Disordered" evidence="8">
    <location>
        <begin position="150"/>
        <end position="188"/>
    </location>
</feature>
<dbReference type="Pfam" id="PF21369">
    <property type="entry name" value="STL11_N"/>
    <property type="match status" value="1"/>
</dbReference>
<dbReference type="InterPro" id="IPR039171">
    <property type="entry name" value="Cwc2/Slt11"/>
</dbReference>
<evidence type="ECO:0000256" key="8">
    <source>
        <dbReference type="SAM" id="MobiDB-lite"/>
    </source>
</evidence>
<gene>
    <name evidence="10" type="ORF">BCR37DRAFT_332567</name>
</gene>
<keyword evidence="2" id="KW-0507">mRNA processing</keyword>
<dbReference type="STRING" id="56484.A0A1Y2FWU4"/>
<evidence type="ECO:0000256" key="7">
    <source>
        <dbReference type="PROSITE-ProRule" id="PRU00176"/>
    </source>
</evidence>
<dbReference type="AlphaFoldDB" id="A0A1Y2FWU4"/>
<dbReference type="RefSeq" id="XP_040728151.1">
    <property type="nucleotide sequence ID" value="XM_040867065.1"/>
</dbReference>
<dbReference type="GO" id="GO:0017070">
    <property type="term" value="F:U6 snRNA binding"/>
    <property type="evidence" value="ECO:0007669"/>
    <property type="project" value="TreeGrafter"/>
</dbReference>
<evidence type="ECO:0000256" key="4">
    <source>
        <dbReference type="ARBA" id="ARBA00022884"/>
    </source>
</evidence>